<reference evidence="1 4" key="3">
    <citation type="submission" date="2019-06" db="EMBL/GenBank/DDBJ databases">
        <title>Whole genome shotgun sequence of Brevibacillus reuszeri NBRC 15719.</title>
        <authorList>
            <person name="Hosoyama A."/>
            <person name="Uohara A."/>
            <person name="Ohji S."/>
            <person name="Ichikawa N."/>
        </authorList>
    </citation>
    <scope>NUCLEOTIDE SEQUENCE [LARGE SCALE GENOMIC DNA]</scope>
    <source>
        <strain evidence="1 4">NBRC 15719</strain>
    </source>
</reference>
<dbReference type="Proteomes" id="UP000036834">
    <property type="component" value="Unassembled WGS sequence"/>
</dbReference>
<dbReference type="Proteomes" id="UP000319578">
    <property type="component" value="Unassembled WGS sequence"/>
</dbReference>
<dbReference type="PATRIC" id="fig|54915.3.peg.854"/>
<accession>A0A0K9YVF3</accession>
<comment type="caution">
    <text evidence="2">The sequence shown here is derived from an EMBL/GenBank/DDBJ whole genome shotgun (WGS) entry which is preliminary data.</text>
</comment>
<gene>
    <name evidence="2" type="ORF">ADS79_09695</name>
    <name evidence="1" type="ORF">BRE01_59220</name>
</gene>
<evidence type="ECO:0000313" key="4">
    <source>
        <dbReference type="Proteomes" id="UP000319578"/>
    </source>
</evidence>
<dbReference type="RefSeq" id="WP_049738232.1">
    <property type="nucleotide sequence ID" value="NZ_BJON01000026.1"/>
</dbReference>
<dbReference type="EMBL" id="BJON01000026">
    <property type="protein sequence ID" value="GED72220.1"/>
    <property type="molecule type" value="Genomic_DNA"/>
</dbReference>
<evidence type="ECO:0000313" key="1">
    <source>
        <dbReference type="EMBL" id="GED72220.1"/>
    </source>
</evidence>
<proteinExistence type="predicted"/>
<keyword evidence="4" id="KW-1185">Reference proteome</keyword>
<reference evidence="2" key="2">
    <citation type="submission" date="2015-07" db="EMBL/GenBank/DDBJ databases">
        <title>MeaNS - Measles Nucleotide Surveillance Program.</title>
        <authorList>
            <person name="Tran T."/>
            <person name="Druce J."/>
        </authorList>
    </citation>
    <scope>NUCLEOTIDE SEQUENCE</scope>
    <source>
        <strain evidence="2">DSM 9887</strain>
    </source>
</reference>
<name>A0A0K9YVF3_9BACL</name>
<reference evidence="3" key="1">
    <citation type="submission" date="2015-07" db="EMBL/GenBank/DDBJ databases">
        <title>Genome sequencing project for genomic taxonomy and phylogenomics of Bacillus-like bacteria.</title>
        <authorList>
            <person name="Liu B."/>
            <person name="Wang J."/>
            <person name="Zhu Y."/>
            <person name="Liu G."/>
            <person name="Chen Q."/>
            <person name="Chen Z."/>
            <person name="Lan J."/>
            <person name="Che J."/>
            <person name="Ge C."/>
            <person name="Shi H."/>
            <person name="Pan Z."/>
            <person name="Liu X."/>
        </authorList>
    </citation>
    <scope>NUCLEOTIDE SEQUENCE [LARGE SCALE GENOMIC DNA]</scope>
    <source>
        <strain evidence="3">DSM 9887</strain>
    </source>
</reference>
<organism evidence="2 3">
    <name type="scientific">Brevibacillus reuszeri</name>
    <dbReference type="NCBI Taxonomy" id="54915"/>
    <lineage>
        <taxon>Bacteria</taxon>
        <taxon>Bacillati</taxon>
        <taxon>Bacillota</taxon>
        <taxon>Bacilli</taxon>
        <taxon>Bacillales</taxon>
        <taxon>Paenibacillaceae</taxon>
        <taxon>Brevibacillus</taxon>
    </lineage>
</organism>
<dbReference type="STRING" id="54915.ADS79_09695"/>
<evidence type="ECO:0000313" key="2">
    <source>
        <dbReference type="EMBL" id="KNB72185.1"/>
    </source>
</evidence>
<evidence type="ECO:0000313" key="3">
    <source>
        <dbReference type="Proteomes" id="UP000036834"/>
    </source>
</evidence>
<sequence>MEINNGAPAQIWRMLIPESYWMYPDEVPEDELIFHYRDHIYFVNNDGSVLAMPKPACFDLLDLGTILEYLATSDDTIDFDDEGEFDFGFVLKQMGYIVPVKEKRAKATYQIEIINTALPKANGSRYELKNVHFVFALYHALMRCHELNQKTDWEYEHEVVRIVKVEASTTGKVQVNL</sequence>
<dbReference type="EMBL" id="LGIQ01000007">
    <property type="protein sequence ID" value="KNB72185.1"/>
    <property type="molecule type" value="Genomic_DNA"/>
</dbReference>
<protein>
    <submittedName>
        <fullName evidence="2">Uncharacterized protein</fullName>
    </submittedName>
</protein>
<dbReference type="AlphaFoldDB" id="A0A0K9YVF3"/>
<dbReference type="OrthoDB" id="2467758at2"/>